<dbReference type="Proteomes" id="UP000711047">
    <property type="component" value="Unassembled WGS sequence"/>
</dbReference>
<dbReference type="PROSITE" id="PS51257">
    <property type="entry name" value="PROKAR_LIPOPROTEIN"/>
    <property type="match status" value="1"/>
</dbReference>
<accession>A0ABX2DLV6</accession>
<sequence length="491" mass="53102">MNKYTFGLCGLLFLSLVTSGCGTMKTPSDLLQAPSQGNADGNLTGIVKSFLPASARLTVPVHSESGSAIQLQDLNNDGQDELLAFYKTDKTDYEINTLLLSQQDGKWQKLATLTGVGSELDYVSFTDVTADGAADLLLGYSGGEGLSKELSVHSLSGGTLAELLKQPYDQFVLADLSGAGQTEIAVLQGIYTTDTQPETHLKLLQLQGGTLKIASDQKLDGNVLGAVFAKASPTRSALIIDAAVGAHSSYTSLLTWENGKFTDILATEDYQRAALASSKDLVLAPPASPPDALLGSNSIAIKDYMQTSSDINGDGIMEIAFLVPPPGTEGFPPLATPFISKYYQWDGQSGLKFVQEQFDRWGFNFRIPRSWAARTLLEVPGESPAPWENIRFSYKNTGSAAKTPLLELRLLTKKAWIMAEAKLKTENREYKMLYELANTNDDREPTVFVAVMPAADAAGKLQGLELQEYKQLKLTLDEVVQLAGTPQQPRL</sequence>
<proteinExistence type="predicted"/>
<reference evidence="2 3" key="1">
    <citation type="submission" date="2020-05" db="EMBL/GenBank/DDBJ databases">
        <title>Paenibacillus glebae, sp. nov., Paenibacillus humi sp. nov., Paenibacillus pedi sp. nov., Paenibacillus terrestris sp. nov. and Paenibacillus terricola sp. nov., isolated from a forest top soil sample.</title>
        <authorList>
            <person name="Qi S."/>
            <person name="Carlier A."/>
            <person name="Cnockaert M."/>
            <person name="Vandamme P."/>
        </authorList>
    </citation>
    <scope>NUCLEOTIDE SEQUENCE [LARGE SCALE GENOMIC DNA]</scope>
    <source>
        <strain evidence="2 3">LMG 29502</strain>
    </source>
</reference>
<dbReference type="EMBL" id="JABMKX010000005">
    <property type="protein sequence ID" value="NQX45609.1"/>
    <property type="molecule type" value="Genomic_DNA"/>
</dbReference>
<dbReference type="SUPFAM" id="SSF69318">
    <property type="entry name" value="Integrin alpha N-terminal domain"/>
    <property type="match status" value="1"/>
</dbReference>
<evidence type="ECO:0000313" key="2">
    <source>
        <dbReference type="EMBL" id="NQX45609.1"/>
    </source>
</evidence>
<evidence type="ECO:0000256" key="1">
    <source>
        <dbReference type="SAM" id="SignalP"/>
    </source>
</evidence>
<feature type="chain" id="PRO_5045657789" evidence="1">
    <location>
        <begin position="21"/>
        <end position="491"/>
    </location>
</feature>
<gene>
    <name evidence="2" type="ORF">HQN87_09735</name>
</gene>
<protein>
    <submittedName>
        <fullName evidence="2">VCBS repeat-containing protein</fullName>
    </submittedName>
</protein>
<dbReference type="RefSeq" id="WP_173131472.1">
    <property type="nucleotide sequence ID" value="NZ_JABMKX010000005.1"/>
</dbReference>
<evidence type="ECO:0000313" key="3">
    <source>
        <dbReference type="Proteomes" id="UP000711047"/>
    </source>
</evidence>
<organism evidence="2 3">
    <name type="scientific">Paenibacillus tritici</name>
    <dbReference type="NCBI Taxonomy" id="1873425"/>
    <lineage>
        <taxon>Bacteria</taxon>
        <taxon>Bacillati</taxon>
        <taxon>Bacillota</taxon>
        <taxon>Bacilli</taxon>
        <taxon>Bacillales</taxon>
        <taxon>Paenibacillaceae</taxon>
        <taxon>Paenibacillus</taxon>
    </lineage>
</organism>
<keyword evidence="3" id="KW-1185">Reference proteome</keyword>
<dbReference type="InterPro" id="IPR028994">
    <property type="entry name" value="Integrin_alpha_N"/>
</dbReference>
<feature type="signal peptide" evidence="1">
    <location>
        <begin position="1"/>
        <end position="20"/>
    </location>
</feature>
<name>A0ABX2DLV6_9BACL</name>
<keyword evidence="1" id="KW-0732">Signal</keyword>
<comment type="caution">
    <text evidence="2">The sequence shown here is derived from an EMBL/GenBank/DDBJ whole genome shotgun (WGS) entry which is preliminary data.</text>
</comment>